<evidence type="ECO:0000313" key="3">
    <source>
        <dbReference type="Proteomes" id="UP000605970"/>
    </source>
</evidence>
<feature type="compositionally biased region" description="Polar residues" evidence="1">
    <location>
        <begin position="395"/>
        <end position="407"/>
    </location>
</feature>
<evidence type="ECO:0000313" key="2">
    <source>
        <dbReference type="EMBL" id="KAF7633195.1"/>
    </source>
</evidence>
<evidence type="ECO:0000256" key="1">
    <source>
        <dbReference type="SAM" id="MobiDB-lite"/>
    </source>
</evidence>
<feature type="region of interest" description="Disordered" evidence="1">
    <location>
        <begin position="266"/>
        <end position="292"/>
    </location>
</feature>
<dbReference type="OrthoDB" id="5901983at2759"/>
<keyword evidence="3" id="KW-1185">Reference proteome</keyword>
<dbReference type="AlphaFoldDB" id="A0A8S9ZIL4"/>
<feature type="region of interest" description="Disordered" evidence="1">
    <location>
        <begin position="388"/>
        <end position="422"/>
    </location>
</feature>
<protein>
    <submittedName>
        <fullName evidence="2">Uncharacterized protein</fullName>
    </submittedName>
</protein>
<dbReference type="EMBL" id="JABEBT010000082">
    <property type="protein sequence ID" value="KAF7633195.1"/>
    <property type="molecule type" value="Genomic_DNA"/>
</dbReference>
<sequence length="643" mass="72708">MSENLEKLTNNSKDWTLKDDIELKNILQEYSHNLIKTTKEINDGTESLNDSLCKIDIRLSNINNKLNYAKMKRLIDEKVDDISLDSLLQKNQRLINEKKNQTKEEFEQHTIRTISSSIMKAFQKISETSIPDSNVILNSDPLDPCSNSLLNNSVFTNIEMEKFVKICKLPPIIGSKESFNYLNSGKDNKKNINSYSFKNSKQVTSFKEEDVQSTSSGRSIPPQDPNAGLNQNNIFNQMALKIAEKRREVGIEQENSENFSQKLLLENSGKTSNTSPSLSSLSYETSTSSRPINGQKSNNIIYSIDEKIIDNSSLYSLKQTEIVKNTIKVLPKNRDDELFSTTESDDSEDNLSITSNKTKKSFTLNDQKIYQIKDDKFSNLSNSACSKSKVEKHSSTSSLAHSNNQLPKQDKPSEVSDSNKKECNKVKEFSSKNAELFGLIAQIGNKIPIHLPDEIIQKEIEPQNKTDEEKEKPSKAAEQLEILKGRAKGPSARRIPTNFGLKLQTNTLVDNHNENKIEDKKRVEVLNNEPKQIKEIEIPKQQTMLSKNDQPFKSSLISSNKTSTAKISLSIFSSSSDDDFDLNIKSNSSQSSKIVKKQQQIDLSKTKVDESILEKKTQTLGKQYKPEISKQRKGLFDDSDSDF</sequence>
<proteinExistence type="predicted"/>
<reference evidence="2" key="1">
    <citation type="journal article" date="2020" name="Ecol. Evol.">
        <title>Genome structure and content of the rice root-knot nematode (Meloidogyne graminicola).</title>
        <authorList>
            <person name="Phan N.T."/>
            <person name="Danchin E.G.J."/>
            <person name="Klopp C."/>
            <person name="Perfus-Barbeoch L."/>
            <person name="Kozlowski D.K."/>
            <person name="Koutsovoulos G.D."/>
            <person name="Lopez-Roques C."/>
            <person name="Bouchez O."/>
            <person name="Zahm M."/>
            <person name="Besnard G."/>
            <person name="Bellafiore S."/>
        </authorList>
    </citation>
    <scope>NUCLEOTIDE SEQUENCE</scope>
    <source>
        <strain evidence="2">VN-18</strain>
    </source>
</reference>
<feature type="compositionally biased region" description="Basic and acidic residues" evidence="1">
    <location>
        <begin position="408"/>
        <end position="422"/>
    </location>
</feature>
<feature type="region of interest" description="Disordered" evidence="1">
    <location>
        <begin position="206"/>
        <end position="232"/>
    </location>
</feature>
<comment type="caution">
    <text evidence="2">The sequence shown here is derived from an EMBL/GenBank/DDBJ whole genome shotgun (WGS) entry which is preliminary data.</text>
</comment>
<organism evidence="2 3">
    <name type="scientific">Meloidogyne graminicola</name>
    <dbReference type="NCBI Taxonomy" id="189291"/>
    <lineage>
        <taxon>Eukaryota</taxon>
        <taxon>Metazoa</taxon>
        <taxon>Ecdysozoa</taxon>
        <taxon>Nematoda</taxon>
        <taxon>Chromadorea</taxon>
        <taxon>Rhabditida</taxon>
        <taxon>Tylenchina</taxon>
        <taxon>Tylenchomorpha</taxon>
        <taxon>Tylenchoidea</taxon>
        <taxon>Meloidogynidae</taxon>
        <taxon>Meloidogyninae</taxon>
        <taxon>Meloidogyne</taxon>
    </lineage>
</organism>
<accession>A0A8S9ZIL4</accession>
<feature type="compositionally biased region" description="Low complexity" evidence="1">
    <location>
        <begin position="268"/>
        <end position="289"/>
    </location>
</feature>
<dbReference type="Proteomes" id="UP000605970">
    <property type="component" value="Unassembled WGS sequence"/>
</dbReference>
<gene>
    <name evidence="2" type="ORF">Mgra_00007384</name>
</gene>
<name>A0A8S9ZIL4_9BILA</name>